<dbReference type="AlphaFoldDB" id="A0AAN6T351"/>
<feature type="region of interest" description="Disordered" evidence="1">
    <location>
        <begin position="67"/>
        <end position="90"/>
    </location>
</feature>
<name>A0AAN6T351_9PEZI</name>
<accession>A0AAN6T351</accession>
<dbReference type="EMBL" id="MU863632">
    <property type="protein sequence ID" value="KAK4102344.1"/>
    <property type="molecule type" value="Genomic_DNA"/>
</dbReference>
<evidence type="ECO:0000313" key="2">
    <source>
        <dbReference type="EMBL" id="KAK4102344.1"/>
    </source>
</evidence>
<organism evidence="2 3">
    <name type="scientific">Parathielavia hyrcaniae</name>
    <dbReference type="NCBI Taxonomy" id="113614"/>
    <lineage>
        <taxon>Eukaryota</taxon>
        <taxon>Fungi</taxon>
        <taxon>Dikarya</taxon>
        <taxon>Ascomycota</taxon>
        <taxon>Pezizomycotina</taxon>
        <taxon>Sordariomycetes</taxon>
        <taxon>Sordariomycetidae</taxon>
        <taxon>Sordariales</taxon>
        <taxon>Chaetomiaceae</taxon>
        <taxon>Parathielavia</taxon>
    </lineage>
</organism>
<evidence type="ECO:0000313" key="3">
    <source>
        <dbReference type="Proteomes" id="UP001305647"/>
    </source>
</evidence>
<dbReference type="Proteomes" id="UP001305647">
    <property type="component" value="Unassembled WGS sequence"/>
</dbReference>
<reference evidence="2" key="1">
    <citation type="journal article" date="2023" name="Mol. Phylogenet. Evol.">
        <title>Genome-scale phylogeny and comparative genomics of the fungal order Sordariales.</title>
        <authorList>
            <person name="Hensen N."/>
            <person name="Bonometti L."/>
            <person name="Westerberg I."/>
            <person name="Brannstrom I.O."/>
            <person name="Guillou S."/>
            <person name="Cros-Aarteil S."/>
            <person name="Calhoun S."/>
            <person name="Haridas S."/>
            <person name="Kuo A."/>
            <person name="Mondo S."/>
            <person name="Pangilinan J."/>
            <person name="Riley R."/>
            <person name="LaButti K."/>
            <person name="Andreopoulos B."/>
            <person name="Lipzen A."/>
            <person name="Chen C."/>
            <person name="Yan M."/>
            <person name="Daum C."/>
            <person name="Ng V."/>
            <person name="Clum A."/>
            <person name="Steindorff A."/>
            <person name="Ohm R.A."/>
            <person name="Martin F."/>
            <person name="Silar P."/>
            <person name="Natvig D.O."/>
            <person name="Lalanne C."/>
            <person name="Gautier V."/>
            <person name="Ament-Velasquez S.L."/>
            <person name="Kruys A."/>
            <person name="Hutchinson M.I."/>
            <person name="Powell A.J."/>
            <person name="Barry K."/>
            <person name="Miller A.N."/>
            <person name="Grigoriev I.V."/>
            <person name="Debuchy R."/>
            <person name="Gladieux P."/>
            <person name="Hiltunen Thoren M."/>
            <person name="Johannesson H."/>
        </authorList>
    </citation>
    <scope>NUCLEOTIDE SEQUENCE</scope>
    <source>
        <strain evidence="2">CBS 757.83</strain>
    </source>
</reference>
<evidence type="ECO:0000256" key="1">
    <source>
        <dbReference type="SAM" id="MobiDB-lite"/>
    </source>
</evidence>
<reference evidence="2" key="2">
    <citation type="submission" date="2023-05" db="EMBL/GenBank/DDBJ databases">
        <authorList>
            <consortium name="Lawrence Berkeley National Laboratory"/>
            <person name="Steindorff A."/>
            <person name="Hensen N."/>
            <person name="Bonometti L."/>
            <person name="Westerberg I."/>
            <person name="Brannstrom I.O."/>
            <person name="Guillou S."/>
            <person name="Cros-Aarteil S."/>
            <person name="Calhoun S."/>
            <person name="Haridas S."/>
            <person name="Kuo A."/>
            <person name="Mondo S."/>
            <person name="Pangilinan J."/>
            <person name="Riley R."/>
            <person name="Labutti K."/>
            <person name="Andreopoulos B."/>
            <person name="Lipzen A."/>
            <person name="Chen C."/>
            <person name="Yanf M."/>
            <person name="Daum C."/>
            <person name="Ng V."/>
            <person name="Clum A."/>
            <person name="Ohm R."/>
            <person name="Martin F."/>
            <person name="Silar P."/>
            <person name="Natvig D."/>
            <person name="Lalanne C."/>
            <person name="Gautier V."/>
            <person name="Ament-Velasquez S.L."/>
            <person name="Kruys A."/>
            <person name="Hutchinson M.I."/>
            <person name="Powell A.J."/>
            <person name="Barry K."/>
            <person name="Miller A.N."/>
            <person name="Grigoriev I.V."/>
            <person name="Debuchy R."/>
            <person name="Gladieux P."/>
            <person name="Thoren M.H."/>
            <person name="Johannesson H."/>
        </authorList>
    </citation>
    <scope>NUCLEOTIDE SEQUENCE</scope>
    <source>
        <strain evidence="2">CBS 757.83</strain>
    </source>
</reference>
<protein>
    <submittedName>
        <fullName evidence="2">Uncharacterized protein</fullName>
    </submittedName>
</protein>
<comment type="caution">
    <text evidence="2">The sequence shown here is derived from an EMBL/GenBank/DDBJ whole genome shotgun (WGS) entry which is preliminary data.</text>
</comment>
<keyword evidence="3" id="KW-1185">Reference proteome</keyword>
<sequence>MLPPRPRPLGIRHEFASVGGHDCLVCWAGSRARFGLARSWSFRGSLVRGRAKFADEVGINETQIKTGRRALKDSPDQAVIDQTSPTPRPDPADSCYSLACYSLADRFIDFARLILFIETRLQTLSCIVTPGRLRRLHRDLPGALPDVGASAHWQGERERAGCCIAPVSGFGFLPAQRPRHTDR</sequence>
<proteinExistence type="predicted"/>
<gene>
    <name evidence="2" type="ORF">N658DRAFT_360220</name>
</gene>